<feature type="region of interest" description="Disordered" evidence="1">
    <location>
        <begin position="100"/>
        <end position="158"/>
    </location>
</feature>
<protein>
    <submittedName>
        <fullName evidence="2">Uncharacterized protein</fullName>
    </submittedName>
</protein>
<accession>A0A388M8B9</accession>
<keyword evidence="3" id="KW-1185">Reference proteome</keyword>
<proteinExistence type="predicted"/>
<name>A0A388M8B9_CHABU</name>
<organism evidence="2 3">
    <name type="scientific">Chara braunii</name>
    <name type="common">Braun's stonewort</name>
    <dbReference type="NCBI Taxonomy" id="69332"/>
    <lineage>
        <taxon>Eukaryota</taxon>
        <taxon>Viridiplantae</taxon>
        <taxon>Streptophyta</taxon>
        <taxon>Charophyceae</taxon>
        <taxon>Charales</taxon>
        <taxon>Characeae</taxon>
        <taxon>Chara</taxon>
    </lineage>
</organism>
<evidence type="ECO:0000256" key="1">
    <source>
        <dbReference type="SAM" id="MobiDB-lite"/>
    </source>
</evidence>
<dbReference type="Proteomes" id="UP000265515">
    <property type="component" value="Unassembled WGS sequence"/>
</dbReference>
<reference evidence="2 3" key="1">
    <citation type="journal article" date="2018" name="Cell">
        <title>The Chara Genome: Secondary Complexity and Implications for Plant Terrestrialization.</title>
        <authorList>
            <person name="Nishiyama T."/>
            <person name="Sakayama H."/>
            <person name="Vries J.D."/>
            <person name="Buschmann H."/>
            <person name="Saint-Marcoux D."/>
            <person name="Ullrich K.K."/>
            <person name="Haas F.B."/>
            <person name="Vanderstraeten L."/>
            <person name="Becker D."/>
            <person name="Lang D."/>
            <person name="Vosolsobe S."/>
            <person name="Rombauts S."/>
            <person name="Wilhelmsson P.K.I."/>
            <person name="Janitza P."/>
            <person name="Kern R."/>
            <person name="Heyl A."/>
            <person name="Rumpler F."/>
            <person name="Villalobos L.I.A.C."/>
            <person name="Clay J.M."/>
            <person name="Skokan R."/>
            <person name="Toyoda A."/>
            <person name="Suzuki Y."/>
            <person name="Kagoshima H."/>
            <person name="Schijlen E."/>
            <person name="Tajeshwar N."/>
            <person name="Catarino B."/>
            <person name="Hetherington A.J."/>
            <person name="Saltykova A."/>
            <person name="Bonnot C."/>
            <person name="Breuninger H."/>
            <person name="Symeonidi A."/>
            <person name="Radhakrishnan G.V."/>
            <person name="Van Nieuwerburgh F."/>
            <person name="Deforce D."/>
            <person name="Chang C."/>
            <person name="Karol K.G."/>
            <person name="Hedrich R."/>
            <person name="Ulvskov P."/>
            <person name="Glockner G."/>
            <person name="Delwiche C.F."/>
            <person name="Petrasek J."/>
            <person name="Van de Peer Y."/>
            <person name="Friml J."/>
            <person name="Beilby M."/>
            <person name="Dolan L."/>
            <person name="Kohara Y."/>
            <person name="Sugano S."/>
            <person name="Fujiyama A."/>
            <person name="Delaux P.-M."/>
            <person name="Quint M."/>
            <person name="TheiBen G."/>
            <person name="Hagemann M."/>
            <person name="Harholt J."/>
            <person name="Dunand C."/>
            <person name="Zachgo S."/>
            <person name="Langdale J."/>
            <person name="Maumus F."/>
            <person name="Straeten D.V.D."/>
            <person name="Gould S.B."/>
            <person name="Rensing S.A."/>
        </authorList>
    </citation>
    <scope>NUCLEOTIDE SEQUENCE [LARGE SCALE GENOMIC DNA]</scope>
    <source>
        <strain evidence="2 3">S276</strain>
    </source>
</reference>
<evidence type="ECO:0000313" key="3">
    <source>
        <dbReference type="Proteomes" id="UP000265515"/>
    </source>
</evidence>
<gene>
    <name evidence="2" type="ORF">CBR_g51293</name>
</gene>
<feature type="compositionally biased region" description="Basic residues" evidence="1">
    <location>
        <begin position="127"/>
        <end position="149"/>
    </location>
</feature>
<feature type="region of interest" description="Disordered" evidence="1">
    <location>
        <begin position="183"/>
        <end position="240"/>
    </location>
</feature>
<dbReference type="EMBL" id="BFEA01000841">
    <property type="protein sequence ID" value="GBG90786.1"/>
    <property type="molecule type" value="Genomic_DNA"/>
</dbReference>
<feature type="compositionally biased region" description="Acidic residues" evidence="1">
    <location>
        <begin position="217"/>
        <end position="226"/>
    </location>
</feature>
<dbReference type="AlphaFoldDB" id="A0A388M8B9"/>
<comment type="caution">
    <text evidence="2">The sequence shown here is derived from an EMBL/GenBank/DDBJ whole genome shotgun (WGS) entry which is preliminary data.</text>
</comment>
<sequence length="240" mass="26213">MWGLAQTTIIGLSFAELDDEGDLLLARRWLHNERLDDMMAKEDDIAHIENYTNDWQFCTAPGRHRERLLRRRSGHERADHLVEYNVQDRECSLHAQETGDWVEGRCPGGSSRAKGRQQQHAAEVHVAGKRRAEKHLSPPKKKKRGRPRKAAAAAPDVLTSSRLVTKEAMKQAGKWMSAILDDDDCEASSSSSSSSSSPCSPSASSAGDEHHCKGVGSEDEGGEDQGSEAGGDNAVDGGQQ</sequence>
<evidence type="ECO:0000313" key="2">
    <source>
        <dbReference type="EMBL" id="GBG90786.1"/>
    </source>
</evidence>
<dbReference type="Gramene" id="GBG90786">
    <property type="protein sequence ID" value="GBG90786"/>
    <property type="gene ID" value="CBR_g51293"/>
</dbReference>
<feature type="compositionally biased region" description="Low complexity" evidence="1">
    <location>
        <begin position="187"/>
        <end position="206"/>
    </location>
</feature>